<feature type="chain" id="PRO_5047256709" evidence="1">
    <location>
        <begin position="27"/>
        <end position="253"/>
    </location>
</feature>
<feature type="domain" description="Putative auto-transporter adhesin head GIN" evidence="2">
    <location>
        <begin position="36"/>
        <end position="236"/>
    </location>
</feature>
<organism evidence="3 4">
    <name type="scientific">Robiginitalea aurantiaca</name>
    <dbReference type="NCBI Taxonomy" id="3056915"/>
    <lineage>
        <taxon>Bacteria</taxon>
        <taxon>Pseudomonadati</taxon>
        <taxon>Bacteroidota</taxon>
        <taxon>Flavobacteriia</taxon>
        <taxon>Flavobacteriales</taxon>
        <taxon>Flavobacteriaceae</taxon>
        <taxon>Robiginitalea</taxon>
    </lineage>
</organism>
<evidence type="ECO:0000256" key="1">
    <source>
        <dbReference type="SAM" id="SignalP"/>
    </source>
</evidence>
<dbReference type="Proteomes" id="UP001174839">
    <property type="component" value="Unassembled WGS sequence"/>
</dbReference>
<name>A0ABT7WII9_9FLAO</name>
<dbReference type="Pfam" id="PF10988">
    <property type="entry name" value="DUF2807"/>
    <property type="match status" value="1"/>
</dbReference>
<protein>
    <submittedName>
        <fullName evidence="3">Head GIN domain-containing protein</fullName>
    </submittedName>
</protein>
<accession>A0ABT7WII9</accession>
<dbReference type="Gene3D" id="2.160.20.120">
    <property type="match status" value="1"/>
</dbReference>
<dbReference type="RefSeq" id="WP_289726073.1">
    <property type="nucleotide sequence ID" value="NZ_JAUDUY010000013.1"/>
</dbReference>
<sequence length="253" mass="27793">MKTAFTTCKSGILLLCFALFALQAHSQVETYSVDSFSKVIISPHIAVTFVEGDTESVTIHSSTEPLDILNVEVSGKTLHLYLDDAKTVAKREKVAVDGWYEKRSIYKGTVIQATVTYEVLDELSLRGEEKFECSTTLDQPKFSLTLYGDSEVFLSDVKLDNMTTTIYGESSLEIGSGTIGRQKITAYGETRVNTRGVTSNETKITAYGEGDYQVAVEDRLKVTAYGEATIAYTGTPEIYKGVIIGEATIKKIQ</sequence>
<gene>
    <name evidence="3" type="ORF">QU605_14625</name>
</gene>
<comment type="caution">
    <text evidence="3">The sequence shown here is derived from an EMBL/GenBank/DDBJ whole genome shotgun (WGS) entry which is preliminary data.</text>
</comment>
<evidence type="ECO:0000313" key="4">
    <source>
        <dbReference type="Proteomes" id="UP001174839"/>
    </source>
</evidence>
<evidence type="ECO:0000313" key="3">
    <source>
        <dbReference type="EMBL" id="MDM9632710.1"/>
    </source>
</evidence>
<keyword evidence="4" id="KW-1185">Reference proteome</keyword>
<dbReference type="EMBL" id="JAUDUY010000013">
    <property type="protein sequence ID" value="MDM9632710.1"/>
    <property type="molecule type" value="Genomic_DNA"/>
</dbReference>
<keyword evidence="1" id="KW-0732">Signal</keyword>
<proteinExistence type="predicted"/>
<reference evidence="3" key="1">
    <citation type="submission" date="2023-06" db="EMBL/GenBank/DDBJ databases">
        <title>Robiginitalea aurantiacus sp. nov. and Algoriphagus sediminis sp. nov., isolated from coastal sediment.</title>
        <authorList>
            <person name="Zhou Z.Y."/>
            <person name="An J."/>
            <person name="Jia Y.W."/>
            <person name="Du Z.J."/>
        </authorList>
    </citation>
    <scope>NUCLEOTIDE SEQUENCE</scope>
    <source>
        <strain evidence="3">M39</strain>
    </source>
</reference>
<feature type="signal peptide" evidence="1">
    <location>
        <begin position="1"/>
        <end position="26"/>
    </location>
</feature>
<dbReference type="InterPro" id="IPR021255">
    <property type="entry name" value="DUF2807"/>
</dbReference>
<evidence type="ECO:0000259" key="2">
    <source>
        <dbReference type="Pfam" id="PF10988"/>
    </source>
</evidence>